<dbReference type="Gene3D" id="3.40.50.12780">
    <property type="entry name" value="N-terminal domain of ligase-like"/>
    <property type="match status" value="1"/>
</dbReference>
<dbReference type="Gene3D" id="3.30.300.30">
    <property type="match status" value="1"/>
</dbReference>
<proteinExistence type="predicted"/>
<dbReference type="Pfam" id="PF00501">
    <property type="entry name" value="AMP-binding"/>
    <property type="match status" value="1"/>
</dbReference>
<feature type="transmembrane region" description="Helical" evidence="1">
    <location>
        <begin position="90"/>
        <end position="110"/>
    </location>
</feature>
<dbReference type="RefSeq" id="WP_161746548.1">
    <property type="nucleotide sequence ID" value="NZ_JAAAMV010000028.1"/>
</dbReference>
<evidence type="ECO:0000259" key="2">
    <source>
        <dbReference type="Pfam" id="PF00501"/>
    </source>
</evidence>
<feature type="domain" description="AMP-binding enzyme C-terminal" evidence="3">
    <location>
        <begin position="478"/>
        <end position="553"/>
    </location>
</feature>
<keyword evidence="5" id="KW-1185">Reference proteome</keyword>
<evidence type="ECO:0000259" key="3">
    <source>
        <dbReference type="Pfam" id="PF13193"/>
    </source>
</evidence>
<gene>
    <name evidence="4" type="ORF">GT019_26945</name>
</gene>
<protein>
    <submittedName>
        <fullName evidence="4">AMP-binding protein</fullName>
    </submittedName>
</protein>
<evidence type="ECO:0000313" key="5">
    <source>
        <dbReference type="Proteomes" id="UP000665561"/>
    </source>
</evidence>
<keyword evidence="1" id="KW-0472">Membrane</keyword>
<evidence type="ECO:0000256" key="1">
    <source>
        <dbReference type="SAM" id="Phobius"/>
    </source>
</evidence>
<reference evidence="4 5" key="1">
    <citation type="submission" date="2020-01" db="EMBL/GenBank/DDBJ databases">
        <title>Paenibacillus soybeanensis sp. nov. isolated from the nodules of soybean (Glycine max(L.) Merr).</title>
        <authorList>
            <person name="Wang H."/>
        </authorList>
    </citation>
    <scope>NUCLEOTIDE SEQUENCE [LARGE SCALE GENOMIC DNA]</scope>
    <source>
        <strain evidence="4 5">T1</strain>
    </source>
</reference>
<dbReference type="InterPro" id="IPR050237">
    <property type="entry name" value="ATP-dep_AMP-bd_enzyme"/>
</dbReference>
<evidence type="ECO:0000313" key="4">
    <source>
        <dbReference type="EMBL" id="NBD27526.1"/>
    </source>
</evidence>
<dbReference type="SUPFAM" id="SSF56801">
    <property type="entry name" value="Acetyl-CoA synthetase-like"/>
    <property type="match status" value="1"/>
</dbReference>
<dbReference type="PROSITE" id="PS00455">
    <property type="entry name" value="AMP_BINDING"/>
    <property type="match status" value="1"/>
</dbReference>
<dbReference type="PANTHER" id="PTHR43767">
    <property type="entry name" value="LONG-CHAIN-FATTY-ACID--COA LIGASE"/>
    <property type="match status" value="1"/>
</dbReference>
<accession>A0ABW9XXV1</accession>
<dbReference type="Proteomes" id="UP000665561">
    <property type="component" value="Unassembled WGS sequence"/>
</dbReference>
<dbReference type="InterPro" id="IPR020845">
    <property type="entry name" value="AMP-binding_CS"/>
</dbReference>
<dbReference type="InterPro" id="IPR045851">
    <property type="entry name" value="AMP-bd_C_sf"/>
</dbReference>
<dbReference type="EMBL" id="JAAAMV010000028">
    <property type="protein sequence ID" value="NBD27526.1"/>
    <property type="molecule type" value="Genomic_DNA"/>
</dbReference>
<keyword evidence="1" id="KW-0812">Transmembrane</keyword>
<keyword evidence="1" id="KW-1133">Transmembrane helix</keyword>
<dbReference type="InterPro" id="IPR000873">
    <property type="entry name" value="AMP-dep_synth/lig_dom"/>
</dbReference>
<name>A0ABW9XXV1_9BACL</name>
<feature type="domain" description="AMP-dependent synthetase/ligase" evidence="2">
    <location>
        <begin position="34"/>
        <end position="428"/>
    </location>
</feature>
<organism evidence="4 5">
    <name type="scientific">Paenibacillus glycinis</name>
    <dbReference type="NCBI Taxonomy" id="2697035"/>
    <lineage>
        <taxon>Bacteria</taxon>
        <taxon>Bacillati</taxon>
        <taxon>Bacillota</taxon>
        <taxon>Bacilli</taxon>
        <taxon>Bacillales</taxon>
        <taxon>Paenibacillaceae</taxon>
        <taxon>Paenibacillus</taxon>
    </lineage>
</organism>
<dbReference type="CDD" id="cd05936">
    <property type="entry name" value="FC-FACS_FadD_like"/>
    <property type="match status" value="1"/>
</dbReference>
<dbReference type="InterPro" id="IPR042099">
    <property type="entry name" value="ANL_N_sf"/>
</dbReference>
<dbReference type="PANTHER" id="PTHR43767:SF9">
    <property type="entry name" value="LONG-CHAIN-FATTY-ACID--COA LIGASE"/>
    <property type="match status" value="1"/>
</dbReference>
<dbReference type="Pfam" id="PF13193">
    <property type="entry name" value="AMP-binding_C"/>
    <property type="match status" value="1"/>
</dbReference>
<sequence>MDHQLALPWLRNYPGEVAPDVEIPNLAIGELLLQAAAKYPANEALFFFGKRTTYKELLAAAQRMAAGLQAAGVGKGDRVAVMLPNCPQAVIAYFGVLLAGGVVVMTNPLYVERELEHQLRDSGASVIVTLDMLYPRLARVRGDTPESGPVPQLRKVIVTSIQDGLPFPKNLLYPVKQRRAGKQPQIPYGKDGVTRFASFMAKAPKLPAEVAPDPERDIALLQYTGGTTGTAKGVMLTHRNLIANAAQCEAWFYRVQEGKERFLAALPLFHVFGLTVIMNFSVLKAGSIVLLPRFEIEAVLKAIRDEKPSIFPGAPTMYVALLNHPEAKKYDLSSIKACISGSAPLPLEVQTQFEAVTGGRLIEGYGLTEAAPVTHANPIWTKRKIGTIGLPLPGTLAKVVDLETGETLPPGEIGELLVKGPQVMQGYWNKPEATAAALQEGWLRTGDLAQIDGDGFFTIVDRIKDIIIAGGFNIYPREVEEVLYEHPGVKEAAVIGLKDAYRGETVKAFVVLRKDVNVSSMQLDRWCRERLAVFKVPHVYEFRSELPMTMIGKVLRRKLQEDEELAAAGNDEGGEHEGKRE</sequence>
<dbReference type="InterPro" id="IPR025110">
    <property type="entry name" value="AMP-bd_C"/>
</dbReference>
<feature type="transmembrane region" description="Helical" evidence="1">
    <location>
        <begin position="262"/>
        <end position="283"/>
    </location>
</feature>
<comment type="caution">
    <text evidence="4">The sequence shown here is derived from an EMBL/GenBank/DDBJ whole genome shotgun (WGS) entry which is preliminary data.</text>
</comment>